<evidence type="ECO:0000313" key="4">
    <source>
        <dbReference type="Proteomes" id="UP000245166"/>
    </source>
</evidence>
<evidence type="ECO:0000256" key="1">
    <source>
        <dbReference type="SAM" id="MobiDB-lite"/>
    </source>
</evidence>
<feature type="region of interest" description="Disordered" evidence="1">
    <location>
        <begin position="542"/>
        <end position="612"/>
    </location>
</feature>
<feature type="compositionally biased region" description="Basic residues" evidence="1">
    <location>
        <begin position="44"/>
        <end position="53"/>
    </location>
</feature>
<sequence>MVQLVRRRAQPARLGRVLLRAAADDRRHPSLRRARGRDPLGHRAVPRRARRLARRADHDGDARGRLRPAVRPVGGVRARPRHGGPRRARGRRRLHDAVRARGLRGRGGRPVSAPAARRRQTPDHPRTARGTRVGALGAAAAVAVTLGVTAPGAPPATAAPIATTGATTSAVAQAESGSRFTLAVLPDTQFYSRYSADQFVPRYGTDPFQVQTEWLVENAAELNIPFVVHVGDVVDRENQAQEWTAASRAMGVLEDGGLGYSILPGNHDVVDQGARSSVGNSPRYLSNFATSRVSANPGFVDSFQNGLGTAYTFEAQGETFMSLALPWNADQSVYAWAQGVLDAHPDVPVVLSSHAIIGVQSDQITPADFWFGQELWDRLIAGNDQIFLTLNGHFHGATQRTRINDAGNEVYQILTDYQMAAHGGNGYLSLIEMDFASGSLDVETVSPWITKKLPEDVTRDDSPYLTGQWQSFSLPVDFADRFAGFAPDFAPTDDDLGNLSQRAREIVSQGWEGAPPEAIEAPGAREDHVAVEGTVAHWRFGDQAEGPVPENGTITDAVGASPMHRLPWTRRTPPTSSATSPSRAATCTPSPPTARRSASPTPRAWPDAPPTS</sequence>
<proteinExistence type="predicted"/>
<accession>A0A2U1ZUE5</accession>
<dbReference type="Proteomes" id="UP000245166">
    <property type="component" value="Unassembled WGS sequence"/>
</dbReference>
<dbReference type="SUPFAM" id="SSF56300">
    <property type="entry name" value="Metallo-dependent phosphatases"/>
    <property type="match status" value="1"/>
</dbReference>
<evidence type="ECO:0000313" key="3">
    <source>
        <dbReference type="EMBL" id="PWD50617.1"/>
    </source>
</evidence>
<evidence type="ECO:0000259" key="2">
    <source>
        <dbReference type="Pfam" id="PF00149"/>
    </source>
</evidence>
<feature type="compositionally biased region" description="Low complexity" evidence="1">
    <location>
        <begin position="569"/>
        <end position="604"/>
    </location>
</feature>
<gene>
    <name evidence="3" type="ORF">C8046_08085</name>
</gene>
<organism evidence="3 4">
    <name type="scientific">Serinibacter arcticus</name>
    <dbReference type="NCBI Taxonomy" id="1655435"/>
    <lineage>
        <taxon>Bacteria</taxon>
        <taxon>Bacillati</taxon>
        <taxon>Actinomycetota</taxon>
        <taxon>Actinomycetes</taxon>
        <taxon>Micrococcales</taxon>
        <taxon>Beutenbergiaceae</taxon>
        <taxon>Serinibacter</taxon>
    </lineage>
</organism>
<dbReference type="EMBL" id="PYHR01000002">
    <property type="protein sequence ID" value="PWD50617.1"/>
    <property type="molecule type" value="Genomic_DNA"/>
</dbReference>
<comment type="caution">
    <text evidence="3">The sequence shown here is derived from an EMBL/GenBank/DDBJ whole genome shotgun (WGS) entry which is preliminary data.</text>
</comment>
<feature type="domain" description="Calcineurin-like phosphoesterase" evidence="2">
    <location>
        <begin position="207"/>
        <end position="395"/>
    </location>
</feature>
<dbReference type="AlphaFoldDB" id="A0A2U1ZUE5"/>
<feature type="region of interest" description="Disordered" evidence="1">
    <location>
        <begin position="26"/>
        <end position="131"/>
    </location>
</feature>
<dbReference type="InterPro" id="IPR029052">
    <property type="entry name" value="Metallo-depent_PP-like"/>
</dbReference>
<dbReference type="PANTHER" id="PTHR43143:SF5">
    <property type="entry name" value="SECRETED PROTEIN"/>
    <property type="match status" value="1"/>
</dbReference>
<dbReference type="InterPro" id="IPR051918">
    <property type="entry name" value="STPP_CPPED1"/>
</dbReference>
<keyword evidence="4" id="KW-1185">Reference proteome</keyword>
<dbReference type="PANTHER" id="PTHR43143">
    <property type="entry name" value="METALLOPHOSPHOESTERASE, CALCINEURIN SUPERFAMILY"/>
    <property type="match status" value="1"/>
</dbReference>
<dbReference type="GO" id="GO:0016787">
    <property type="term" value="F:hydrolase activity"/>
    <property type="evidence" value="ECO:0007669"/>
    <property type="project" value="InterPro"/>
</dbReference>
<dbReference type="InterPro" id="IPR004843">
    <property type="entry name" value="Calcineurin-like_PHP"/>
</dbReference>
<name>A0A2U1ZUE5_9MICO</name>
<feature type="compositionally biased region" description="Basic residues" evidence="1">
    <location>
        <begin position="78"/>
        <end position="94"/>
    </location>
</feature>
<feature type="compositionally biased region" description="Basic and acidic residues" evidence="1">
    <location>
        <begin position="54"/>
        <end position="64"/>
    </location>
</feature>
<reference evidence="3 4" key="1">
    <citation type="submission" date="2018-03" db="EMBL/GenBank/DDBJ databases">
        <title>Genome assembly of novel Miniimonas species PCH200.</title>
        <authorList>
            <person name="Thakur V."/>
            <person name="Kumar V."/>
            <person name="Singh D."/>
        </authorList>
    </citation>
    <scope>NUCLEOTIDE SEQUENCE [LARGE SCALE GENOMIC DNA]</scope>
    <source>
        <strain evidence="3 4">PCH200</strain>
    </source>
</reference>
<feature type="compositionally biased region" description="Low complexity" evidence="1">
    <location>
        <begin position="67"/>
        <end position="77"/>
    </location>
</feature>
<dbReference type="Gene3D" id="3.60.21.10">
    <property type="match status" value="1"/>
</dbReference>
<protein>
    <recommendedName>
        <fullName evidence="2">Calcineurin-like phosphoesterase domain-containing protein</fullName>
    </recommendedName>
</protein>
<dbReference type="Pfam" id="PF00149">
    <property type="entry name" value="Metallophos"/>
    <property type="match status" value="1"/>
</dbReference>